<feature type="transmembrane region" description="Helical" evidence="8">
    <location>
        <begin position="122"/>
        <end position="147"/>
    </location>
</feature>
<dbReference type="GO" id="GO:0030133">
    <property type="term" value="C:transport vesicle"/>
    <property type="evidence" value="ECO:0007669"/>
    <property type="project" value="Ensembl"/>
</dbReference>
<keyword evidence="6 8" id="KW-1133">Transmembrane helix</keyword>
<dbReference type="Pfam" id="PF04893">
    <property type="entry name" value="Yip1"/>
    <property type="match status" value="1"/>
</dbReference>
<organism evidence="11 12">
    <name type="scientific">Aotus nancymaae</name>
    <name type="common">Ma's night monkey</name>
    <dbReference type="NCBI Taxonomy" id="37293"/>
    <lineage>
        <taxon>Eukaryota</taxon>
        <taxon>Metazoa</taxon>
        <taxon>Chordata</taxon>
        <taxon>Craniata</taxon>
        <taxon>Vertebrata</taxon>
        <taxon>Euteleostomi</taxon>
        <taxon>Mammalia</taxon>
        <taxon>Eutheria</taxon>
        <taxon>Euarchontoglires</taxon>
        <taxon>Primates</taxon>
        <taxon>Haplorrhini</taxon>
        <taxon>Platyrrhini</taxon>
        <taxon>Aotidae</taxon>
        <taxon>Aotus</taxon>
    </lineage>
</organism>
<dbReference type="AlphaFoldDB" id="A0A2K5EG49"/>
<reference evidence="11" key="2">
    <citation type="submission" date="2025-09" db="UniProtKB">
        <authorList>
            <consortium name="Ensembl"/>
        </authorList>
    </citation>
    <scope>IDENTIFICATION</scope>
</reference>
<evidence type="ECO:0000256" key="1">
    <source>
        <dbReference type="ARBA" id="ARBA00004198"/>
    </source>
</evidence>
<dbReference type="OMA" id="PIWISVT"/>
<feature type="transmembrane region" description="Helical" evidence="8">
    <location>
        <begin position="188"/>
        <end position="210"/>
    </location>
</feature>
<evidence type="ECO:0000313" key="11">
    <source>
        <dbReference type="Ensembl" id="ENSANAP00000032187.1"/>
    </source>
</evidence>
<evidence type="ECO:0000256" key="4">
    <source>
        <dbReference type="ARBA" id="ARBA00010596"/>
    </source>
</evidence>
<evidence type="ECO:0000256" key="7">
    <source>
        <dbReference type="ARBA" id="ARBA00023136"/>
    </source>
</evidence>
<dbReference type="InterPro" id="IPR006977">
    <property type="entry name" value="Yip1_dom"/>
</dbReference>
<dbReference type="STRING" id="37293.ENSANAP00000032187"/>
<dbReference type="GO" id="GO:0016192">
    <property type="term" value="P:vesicle-mediated transport"/>
    <property type="evidence" value="ECO:0007669"/>
    <property type="project" value="InterPro"/>
</dbReference>
<comment type="subcellular location">
    <subcellularLocation>
        <location evidence="8">Golgi apparatus membrane</location>
        <topology evidence="8">Multi-pass membrane protein</topology>
    </subcellularLocation>
    <subcellularLocation>
        <location evidence="2">Golgi apparatus</location>
        <location evidence="2">cis-Golgi network membrane</location>
        <topology evidence="2">Multi-pass membrane protein</topology>
    </subcellularLocation>
    <subcellularLocation>
        <location evidence="1">Golgi apparatus</location>
        <location evidence="1">trans-Golgi network membrane</location>
    </subcellularLocation>
    <subcellularLocation>
        <location evidence="3">Late endosome membrane</location>
    </subcellularLocation>
</comment>
<feature type="transmembrane region" description="Helical" evidence="8">
    <location>
        <begin position="283"/>
        <end position="307"/>
    </location>
</feature>
<dbReference type="PANTHER" id="PTHR12822">
    <property type="entry name" value="PROTEIN YIPF"/>
    <property type="match status" value="1"/>
</dbReference>
<dbReference type="GO" id="GO:0000138">
    <property type="term" value="C:Golgi trans cisterna"/>
    <property type="evidence" value="ECO:0007669"/>
    <property type="project" value="Ensembl"/>
</dbReference>
<sequence>MAAADELTFHEFEEATNLLAETPDAATTSRSDQPTSQGHVAVAVGSGDSYGAEDEVEEESDKAALLQEKQHQQQQPGFWTFSYYQSFFDVDTSQVLDRIKGSLLPRPGHNFVRHYLRNRPDLYGPFWICATLAFVLAVTGNLTLVLAQRRDPSIHYSPQFHKGKQAGRPNAWQGPGGQGVTVLALPPVTVAGISIYCYAWLVPLALWGFLRWRKGVRERVGPYTFLETVCVYGYSLFVFIPMVVLWLIPVPWLQWLFGALALGLSAAGLVFTLWPVVREDTRLVAAALLSTVVLLHALLAMGCKLYFFQSLPPEHVAPPHQAASLPTNIPLSPTLPRSMAPS</sequence>
<gene>
    <name evidence="11" type="primary">YIPF2</name>
</gene>
<dbReference type="Proteomes" id="UP000233020">
    <property type="component" value="Unplaced"/>
</dbReference>
<feature type="transmembrane region" description="Helical" evidence="8">
    <location>
        <begin position="255"/>
        <end position="276"/>
    </location>
</feature>
<evidence type="ECO:0000256" key="9">
    <source>
        <dbReference type="SAM" id="MobiDB-lite"/>
    </source>
</evidence>
<feature type="domain" description="Yip1" evidence="10">
    <location>
        <begin position="103"/>
        <end position="300"/>
    </location>
</feature>
<reference evidence="11" key="1">
    <citation type="submission" date="2025-08" db="UniProtKB">
        <authorList>
            <consortium name="Ensembl"/>
        </authorList>
    </citation>
    <scope>IDENTIFICATION</scope>
</reference>
<dbReference type="InterPro" id="IPR039765">
    <property type="entry name" value="Yip5/YIPF1/YIPF2"/>
</dbReference>
<evidence type="ECO:0000256" key="6">
    <source>
        <dbReference type="ARBA" id="ARBA00022989"/>
    </source>
</evidence>
<dbReference type="GO" id="GO:0031902">
    <property type="term" value="C:late endosome membrane"/>
    <property type="evidence" value="ECO:0007669"/>
    <property type="project" value="UniProtKB-SubCell"/>
</dbReference>
<feature type="compositionally biased region" description="Polar residues" evidence="9">
    <location>
        <begin position="25"/>
        <end position="38"/>
    </location>
</feature>
<dbReference type="GO" id="GO:0005797">
    <property type="term" value="C:Golgi medial cisterna"/>
    <property type="evidence" value="ECO:0007669"/>
    <property type="project" value="Ensembl"/>
</dbReference>
<keyword evidence="5 8" id="KW-0812">Transmembrane</keyword>
<dbReference type="Ensembl" id="ENSANAT00000050235.1">
    <property type="protein sequence ID" value="ENSANAP00000032187.1"/>
    <property type="gene ID" value="ENSANAG00000033787.1"/>
</dbReference>
<evidence type="ECO:0000313" key="12">
    <source>
        <dbReference type="Proteomes" id="UP000233020"/>
    </source>
</evidence>
<evidence type="ECO:0000256" key="3">
    <source>
        <dbReference type="ARBA" id="ARBA00004414"/>
    </source>
</evidence>
<keyword evidence="7 8" id="KW-0472">Membrane</keyword>
<protein>
    <recommendedName>
        <fullName evidence="8">Protein YIPF</fullName>
    </recommendedName>
</protein>
<proteinExistence type="inferred from homology"/>
<accession>A0A2K5EG49</accession>
<dbReference type="GO" id="GO:0005802">
    <property type="term" value="C:trans-Golgi network"/>
    <property type="evidence" value="ECO:0007669"/>
    <property type="project" value="Ensembl"/>
</dbReference>
<comment type="similarity">
    <text evidence="4 8">Belongs to the YIP1 family.</text>
</comment>
<dbReference type="GO" id="GO:0000139">
    <property type="term" value="C:Golgi membrane"/>
    <property type="evidence" value="ECO:0007669"/>
    <property type="project" value="UniProtKB-SubCell"/>
</dbReference>
<evidence type="ECO:0000256" key="5">
    <source>
        <dbReference type="ARBA" id="ARBA00022692"/>
    </source>
</evidence>
<name>A0A2K5EG49_AOTNA</name>
<evidence type="ECO:0000259" key="10">
    <source>
        <dbReference type="Pfam" id="PF04893"/>
    </source>
</evidence>
<evidence type="ECO:0000256" key="2">
    <source>
        <dbReference type="ARBA" id="ARBA00004257"/>
    </source>
</evidence>
<dbReference type="GeneTree" id="ENSGT00390000010157"/>
<evidence type="ECO:0000256" key="8">
    <source>
        <dbReference type="RuleBase" id="RU361264"/>
    </source>
</evidence>
<dbReference type="PANTHER" id="PTHR12822:SF3">
    <property type="entry name" value="PROTEIN YIPF2"/>
    <property type="match status" value="1"/>
</dbReference>
<keyword evidence="12" id="KW-1185">Reference proteome</keyword>
<dbReference type="GO" id="GO:0031267">
    <property type="term" value="F:small GTPase binding"/>
    <property type="evidence" value="ECO:0007669"/>
    <property type="project" value="InterPro"/>
</dbReference>
<feature type="transmembrane region" description="Helical" evidence="8">
    <location>
        <begin position="231"/>
        <end position="249"/>
    </location>
</feature>
<feature type="region of interest" description="Disordered" evidence="9">
    <location>
        <begin position="18"/>
        <end position="59"/>
    </location>
</feature>